<feature type="signal peptide" evidence="2">
    <location>
        <begin position="1"/>
        <end position="17"/>
    </location>
</feature>
<evidence type="ECO:0000256" key="1">
    <source>
        <dbReference type="SAM" id="MobiDB-lite"/>
    </source>
</evidence>
<dbReference type="CDD" id="cd09275">
    <property type="entry name" value="RNase_HI_RT_DIRS1"/>
    <property type="match status" value="1"/>
</dbReference>
<keyword evidence="2" id="KW-0732">Signal</keyword>
<accession>A0ABQ8MAN3</accession>
<organism evidence="3 4">
    <name type="scientific">Labeo rohita</name>
    <name type="common">Indian major carp</name>
    <name type="synonym">Cyprinus rohita</name>
    <dbReference type="NCBI Taxonomy" id="84645"/>
    <lineage>
        <taxon>Eukaryota</taxon>
        <taxon>Metazoa</taxon>
        <taxon>Chordata</taxon>
        <taxon>Craniata</taxon>
        <taxon>Vertebrata</taxon>
        <taxon>Euteleostomi</taxon>
        <taxon>Actinopterygii</taxon>
        <taxon>Neopterygii</taxon>
        <taxon>Teleostei</taxon>
        <taxon>Ostariophysi</taxon>
        <taxon>Cypriniformes</taxon>
        <taxon>Cyprinidae</taxon>
        <taxon>Labeoninae</taxon>
        <taxon>Labeonini</taxon>
        <taxon>Labeo</taxon>
    </lineage>
</organism>
<dbReference type="PANTHER" id="PTHR33050">
    <property type="entry name" value="REVERSE TRANSCRIPTASE DOMAIN-CONTAINING PROTEIN"/>
    <property type="match status" value="1"/>
</dbReference>
<protein>
    <submittedName>
        <fullName evidence="3">UbiX-like flavin prenyltransferase</fullName>
    </submittedName>
</protein>
<proteinExistence type="predicted"/>
<dbReference type="PANTHER" id="PTHR33050:SF7">
    <property type="entry name" value="RIBONUCLEASE H"/>
    <property type="match status" value="1"/>
</dbReference>
<dbReference type="Proteomes" id="UP000830375">
    <property type="component" value="Unassembled WGS sequence"/>
</dbReference>
<reference evidence="3 4" key="1">
    <citation type="submission" date="2022-01" db="EMBL/GenBank/DDBJ databases">
        <title>A high-quality chromosome-level genome assembly of rohu carp, Labeo rohita.</title>
        <authorList>
            <person name="Arick M.A. II"/>
            <person name="Hsu C.-Y."/>
            <person name="Magbanua Z."/>
            <person name="Pechanova O."/>
            <person name="Grover C."/>
            <person name="Miller E."/>
            <person name="Thrash A."/>
            <person name="Ezzel L."/>
            <person name="Alam S."/>
            <person name="Benzie J."/>
            <person name="Hamilton M."/>
            <person name="Karsi A."/>
            <person name="Lawrence M.L."/>
            <person name="Peterson D.G."/>
        </authorList>
    </citation>
    <scope>NUCLEOTIDE SEQUENCE [LARGE SCALE GENOMIC DNA]</scope>
    <source>
        <strain evidence="4">BAU-BD-2019</strain>
        <tissue evidence="3">Blood</tissue>
    </source>
</reference>
<keyword evidence="4" id="KW-1185">Reference proteome</keyword>
<dbReference type="EMBL" id="JACTAM010000010">
    <property type="protein sequence ID" value="KAI2659942.1"/>
    <property type="molecule type" value="Genomic_DNA"/>
</dbReference>
<gene>
    <name evidence="3" type="ORF">H4Q32_022515</name>
</gene>
<feature type="compositionally biased region" description="Basic and acidic residues" evidence="1">
    <location>
        <begin position="120"/>
        <end position="130"/>
    </location>
</feature>
<dbReference type="InterPro" id="IPR052055">
    <property type="entry name" value="Hepadnavirus_pol/RT"/>
</dbReference>
<sequence length="130" mass="14214">MMLVFLALKTFLPALKGHPVLVRSDNMTVVTYINHQGSLSSRSLHRLDRQFLLCTQGKLLSLRAVHVPGRLNQEADMLSRDNRPTVSIPPDCPASSGHQMGQGSQRLMPPGGPTLEESDIVSRVDSAEGE</sequence>
<evidence type="ECO:0000256" key="2">
    <source>
        <dbReference type="SAM" id="SignalP"/>
    </source>
</evidence>
<feature type="region of interest" description="Disordered" evidence="1">
    <location>
        <begin position="75"/>
        <end position="130"/>
    </location>
</feature>
<name>A0ABQ8MAN3_LABRO</name>
<feature type="compositionally biased region" description="Polar residues" evidence="1">
    <location>
        <begin position="96"/>
        <end position="105"/>
    </location>
</feature>
<evidence type="ECO:0000313" key="3">
    <source>
        <dbReference type="EMBL" id="KAI2659942.1"/>
    </source>
</evidence>
<comment type="caution">
    <text evidence="3">The sequence shown here is derived from an EMBL/GenBank/DDBJ whole genome shotgun (WGS) entry which is preliminary data.</text>
</comment>
<evidence type="ECO:0000313" key="4">
    <source>
        <dbReference type="Proteomes" id="UP000830375"/>
    </source>
</evidence>
<feature type="chain" id="PRO_5046538240" evidence="2">
    <location>
        <begin position="18"/>
        <end position="130"/>
    </location>
</feature>